<organism evidence="3 4">
    <name type="scientific">Promethearchaeum syntrophicum</name>
    <dbReference type="NCBI Taxonomy" id="2594042"/>
    <lineage>
        <taxon>Archaea</taxon>
        <taxon>Promethearchaeati</taxon>
        <taxon>Promethearchaeota</taxon>
        <taxon>Promethearchaeia</taxon>
        <taxon>Promethearchaeales</taxon>
        <taxon>Promethearchaeaceae</taxon>
        <taxon>Promethearchaeum</taxon>
    </lineage>
</organism>
<dbReference type="EMBL" id="CP042905">
    <property type="protein sequence ID" value="QEE14905.2"/>
    <property type="molecule type" value="Genomic_DNA"/>
</dbReference>
<gene>
    <name evidence="3" type="ORF">DSAG12_00726</name>
</gene>
<dbReference type="GO" id="GO:0001514">
    <property type="term" value="P:selenocysteine incorporation"/>
    <property type="evidence" value="ECO:0007669"/>
    <property type="project" value="TreeGrafter"/>
</dbReference>
<dbReference type="Proteomes" id="UP000321408">
    <property type="component" value="Chromosome"/>
</dbReference>
<dbReference type="GO" id="GO:0003924">
    <property type="term" value="F:GTPase activity"/>
    <property type="evidence" value="ECO:0007669"/>
    <property type="project" value="InterPro"/>
</dbReference>
<dbReference type="Pfam" id="PF03144">
    <property type="entry name" value="GTP_EFTU_D2"/>
    <property type="match status" value="1"/>
</dbReference>
<dbReference type="InterPro" id="IPR027417">
    <property type="entry name" value="P-loop_NTPase"/>
</dbReference>
<proteinExistence type="predicted"/>
<dbReference type="SUPFAM" id="SSF52540">
    <property type="entry name" value="P-loop containing nucleoside triphosphate hydrolases"/>
    <property type="match status" value="1"/>
</dbReference>
<dbReference type="Pfam" id="PF00009">
    <property type="entry name" value="GTP_EFTU"/>
    <property type="match status" value="1"/>
</dbReference>
<dbReference type="PRINTS" id="PR00315">
    <property type="entry name" value="ELONGATNFCT"/>
</dbReference>
<sequence>MSNNKNLIPIHVGLLGHIDAGKTAIAKCLTEIASTAGLDKHSQAQKRGITIDMGFTFFSLENYMITLVDAPGHADLIRSVVSCANIIDIGFLVIDALQGFQVQTGEHFLILDLLNLSQLFILINKTDLVDKKRILEVRRDIGKIILGTRFEKSCQIFEVSAIKNIGFSKLKEKLLETIKTLKIQRQNHGTFKFLIDHHFKKKGQGTILTGTVVSGKAKIGENLSILPEKLTGKIRSIQKWKKEHDFIEAGDRCGISLSNISPEQISRGSFATDNESEFTQSQIYDIAVKILPLYNHSIKFGQHININHGMMALNGRIYPYRKELWKNNEIYVPLSPNSNLKVFNAILYNDKVEYVKKGEFLLLSRLDLSPKSLRIMGSSIIVRILKDPIYMFKEKIKKGKVKDAQYRVSSVIVENLASSIEGAHSIINLIAEKPFGKIKSTFGKKGNVEVLIRENFKEKMPITKETTVSLKVFKKFQVDNTKSYSN</sequence>
<keyword evidence="1" id="KW-0547">Nucleotide-binding</keyword>
<dbReference type="Pfam" id="PF21440">
    <property type="entry name" value="aSelB_III"/>
    <property type="match status" value="1"/>
</dbReference>
<dbReference type="InterPro" id="IPR004161">
    <property type="entry name" value="EFTu-like_2"/>
</dbReference>
<dbReference type="InterPro" id="IPR050055">
    <property type="entry name" value="EF-Tu_GTPase"/>
</dbReference>
<dbReference type="SUPFAM" id="SSF50465">
    <property type="entry name" value="EF-Tu/eEF-1alpha/eIF2-gamma C-terminal domain"/>
    <property type="match status" value="1"/>
</dbReference>
<evidence type="ECO:0000313" key="3">
    <source>
        <dbReference type="EMBL" id="QEE14905.2"/>
    </source>
</evidence>
<evidence type="ECO:0000256" key="2">
    <source>
        <dbReference type="ARBA" id="ARBA00023134"/>
    </source>
</evidence>
<keyword evidence="4" id="KW-1185">Reference proteome</keyword>
<dbReference type="InterPro" id="IPR048956">
    <property type="entry name" value="SelB_III_arc"/>
</dbReference>
<protein>
    <submittedName>
        <fullName evidence="3">GTP-binding protein</fullName>
    </submittedName>
</protein>
<dbReference type="SUPFAM" id="SSF50447">
    <property type="entry name" value="Translation proteins"/>
    <property type="match status" value="1"/>
</dbReference>
<reference evidence="3 4" key="2">
    <citation type="journal article" date="2024" name="Int. J. Syst. Evol. Microbiol.">
        <title>Promethearchaeum syntrophicum gen. nov., sp. nov., an anaerobic, obligately syntrophic archaeon, the first isolate of the lineage 'Asgard' archaea, and proposal of the new archaeal phylum Promethearchaeota phyl. nov. and kingdom Promethearchaeati regn. nov.</title>
        <authorList>
            <person name="Imachi H."/>
            <person name="Nobu M.K."/>
            <person name="Kato S."/>
            <person name="Takaki Y."/>
            <person name="Miyazaki M."/>
            <person name="Miyata M."/>
            <person name="Ogawara M."/>
            <person name="Saito Y."/>
            <person name="Sakai S."/>
            <person name="Tahara Y.O."/>
            <person name="Takano Y."/>
            <person name="Tasumi E."/>
            <person name="Uematsu K."/>
            <person name="Yoshimura T."/>
            <person name="Itoh T."/>
            <person name="Ohkuma M."/>
            <person name="Takai K."/>
        </authorList>
    </citation>
    <scope>NUCLEOTIDE SEQUENCE [LARGE SCALE GENOMIC DNA]</scope>
    <source>
        <strain evidence="3 4">MK-D1</strain>
    </source>
</reference>
<dbReference type="Gene3D" id="2.40.30.10">
    <property type="entry name" value="Translation factors"/>
    <property type="match status" value="2"/>
</dbReference>
<dbReference type="InterPro" id="IPR000795">
    <property type="entry name" value="T_Tr_GTP-bd_dom"/>
</dbReference>
<dbReference type="InterPro" id="IPR009000">
    <property type="entry name" value="Transl_B-barrel_sf"/>
</dbReference>
<evidence type="ECO:0000313" key="4">
    <source>
        <dbReference type="Proteomes" id="UP000321408"/>
    </source>
</evidence>
<dbReference type="Gene3D" id="3.40.50.300">
    <property type="entry name" value="P-loop containing nucleotide triphosphate hydrolases"/>
    <property type="match status" value="1"/>
</dbReference>
<dbReference type="InterPro" id="IPR009001">
    <property type="entry name" value="Transl_elong_EF1A/Init_IF2_C"/>
</dbReference>
<name>A0A5B9D7A7_9ARCH</name>
<reference evidence="3 4" key="1">
    <citation type="journal article" date="2020" name="Nature">
        <title>Isolation of an archaeon at the prokaryote-eukaryote interface.</title>
        <authorList>
            <person name="Imachi H."/>
            <person name="Nobu M.K."/>
            <person name="Nakahara N."/>
            <person name="Morono Y."/>
            <person name="Ogawara M."/>
            <person name="Takaki Y."/>
            <person name="Takano Y."/>
            <person name="Uematsu K."/>
            <person name="Ikuta T."/>
            <person name="Ito M."/>
            <person name="Matsui Y."/>
            <person name="Miyazaki M."/>
            <person name="Murata K."/>
            <person name="Saito Y."/>
            <person name="Sakai S."/>
            <person name="Song C."/>
            <person name="Tasumi E."/>
            <person name="Yamanaka Y."/>
            <person name="Yamaguchi T."/>
            <person name="Kamagata Y."/>
            <person name="Tamaki H."/>
            <person name="Takai K."/>
        </authorList>
    </citation>
    <scope>NUCLEOTIDE SEQUENCE [LARGE SCALE GENOMIC DNA]</scope>
    <source>
        <strain evidence="3 4">MK-D1</strain>
    </source>
</reference>
<keyword evidence="2" id="KW-0342">GTP-binding</keyword>
<dbReference type="GO" id="GO:0003746">
    <property type="term" value="F:translation elongation factor activity"/>
    <property type="evidence" value="ECO:0007669"/>
    <property type="project" value="UniProtKB-KW"/>
</dbReference>
<evidence type="ECO:0000256" key="1">
    <source>
        <dbReference type="ARBA" id="ARBA00022741"/>
    </source>
</evidence>
<dbReference type="GO" id="GO:0005525">
    <property type="term" value="F:GTP binding"/>
    <property type="evidence" value="ECO:0007669"/>
    <property type="project" value="UniProtKB-KW"/>
</dbReference>
<accession>A0A5B9D7A7</accession>
<dbReference type="PROSITE" id="PS51722">
    <property type="entry name" value="G_TR_2"/>
    <property type="match status" value="1"/>
</dbReference>
<dbReference type="KEGG" id="psyt:DSAG12_00726"/>
<dbReference type="AlphaFoldDB" id="A0A5B9D7A7"/>
<dbReference type="PANTHER" id="PTHR43721:SF11">
    <property type="entry name" value="SELENOCYSTEINE-SPECIFIC ELONGATION FACTOR"/>
    <property type="match status" value="1"/>
</dbReference>
<dbReference type="PANTHER" id="PTHR43721">
    <property type="entry name" value="ELONGATION FACTOR TU-RELATED"/>
    <property type="match status" value="1"/>
</dbReference>